<evidence type="ECO:0000313" key="9">
    <source>
        <dbReference type="EMBL" id="ROL46617.1"/>
    </source>
</evidence>
<evidence type="ECO:0000256" key="1">
    <source>
        <dbReference type="ARBA" id="ARBA00004245"/>
    </source>
</evidence>
<dbReference type="CDD" id="cd13237">
    <property type="entry name" value="PH2_FGD5_FGD6"/>
    <property type="match status" value="1"/>
</dbReference>
<dbReference type="InterPro" id="IPR000219">
    <property type="entry name" value="DH_dom"/>
</dbReference>
<evidence type="ECO:0000256" key="4">
    <source>
        <dbReference type="ARBA" id="ARBA00022833"/>
    </source>
</evidence>
<feature type="compositionally biased region" description="Polar residues" evidence="6">
    <location>
        <begin position="736"/>
        <end position="752"/>
    </location>
</feature>
<dbReference type="GO" id="GO:0005085">
    <property type="term" value="F:guanyl-nucleotide exchange factor activity"/>
    <property type="evidence" value="ECO:0007669"/>
    <property type="project" value="InterPro"/>
</dbReference>
<dbReference type="SMART" id="SM00325">
    <property type="entry name" value="RhoGEF"/>
    <property type="match status" value="1"/>
</dbReference>
<proteinExistence type="predicted"/>
<feature type="region of interest" description="Disordered" evidence="6">
    <location>
        <begin position="194"/>
        <end position="235"/>
    </location>
</feature>
<dbReference type="InterPro" id="IPR011011">
    <property type="entry name" value="Znf_FYVE_PHD"/>
</dbReference>
<feature type="domain" description="DH" evidence="8">
    <location>
        <begin position="822"/>
        <end position="977"/>
    </location>
</feature>
<feature type="region of interest" description="Disordered" evidence="6">
    <location>
        <begin position="420"/>
        <end position="486"/>
    </location>
</feature>
<dbReference type="EMBL" id="RJVU01037426">
    <property type="protein sequence ID" value="ROL46617.1"/>
    <property type="molecule type" value="Genomic_DNA"/>
</dbReference>
<dbReference type="Proteomes" id="UP000281406">
    <property type="component" value="Unassembled WGS sequence"/>
</dbReference>
<dbReference type="Gene3D" id="2.30.29.30">
    <property type="entry name" value="Pleckstrin-homology domain (PH domain)/Phosphotyrosine-binding domain (PTB)"/>
    <property type="match status" value="3"/>
</dbReference>
<feature type="compositionally biased region" description="Polar residues" evidence="6">
    <location>
        <begin position="205"/>
        <end position="225"/>
    </location>
</feature>
<feature type="domain" description="PH" evidence="7">
    <location>
        <begin position="1162"/>
        <end position="1256"/>
    </location>
</feature>
<dbReference type="Gene3D" id="1.20.900.10">
    <property type="entry name" value="Dbl homology (DH) domain"/>
    <property type="match status" value="1"/>
</dbReference>
<keyword evidence="4" id="KW-0862">Zinc</keyword>
<reference evidence="9 10" key="1">
    <citation type="submission" date="2018-10" db="EMBL/GenBank/DDBJ databases">
        <title>Genome assembly for a Yunnan-Guizhou Plateau 3E fish, Anabarilius grahami (Regan), and its evolutionary and genetic applications.</title>
        <authorList>
            <person name="Jiang W."/>
        </authorList>
    </citation>
    <scope>NUCLEOTIDE SEQUENCE [LARGE SCALE GENOMIC DNA]</scope>
    <source>
        <strain evidence="9">AG-KIZ</strain>
        <tissue evidence="9">Muscle</tissue>
    </source>
</reference>
<dbReference type="PANTHER" id="PTHR12673:SF12">
    <property type="entry name" value="FYVE, RHOGEF AND PH DOMAIN-CONTAINING PROTEIN 6"/>
    <property type="match status" value="1"/>
</dbReference>
<keyword evidence="5" id="KW-0963">Cytoplasm</keyword>
<keyword evidence="5" id="KW-0206">Cytoskeleton</keyword>
<dbReference type="InterPro" id="IPR051092">
    <property type="entry name" value="FYVE_RhoGEF_PH"/>
</dbReference>
<feature type="compositionally biased region" description="Basic and acidic residues" evidence="6">
    <location>
        <begin position="442"/>
        <end position="463"/>
    </location>
</feature>
<dbReference type="InterPro" id="IPR035899">
    <property type="entry name" value="DBL_dom_sf"/>
</dbReference>
<feature type="region of interest" description="Disordered" evidence="6">
    <location>
        <begin position="513"/>
        <end position="631"/>
    </location>
</feature>
<feature type="compositionally biased region" description="Basic and acidic residues" evidence="6">
    <location>
        <begin position="535"/>
        <end position="556"/>
    </location>
</feature>
<organism evidence="9 10">
    <name type="scientific">Anabarilius grahami</name>
    <name type="common">Kanglang fish</name>
    <name type="synonym">Barilius grahami</name>
    <dbReference type="NCBI Taxonomy" id="495550"/>
    <lineage>
        <taxon>Eukaryota</taxon>
        <taxon>Metazoa</taxon>
        <taxon>Chordata</taxon>
        <taxon>Craniata</taxon>
        <taxon>Vertebrata</taxon>
        <taxon>Euteleostomi</taxon>
        <taxon>Actinopterygii</taxon>
        <taxon>Neopterygii</taxon>
        <taxon>Teleostei</taxon>
        <taxon>Ostariophysi</taxon>
        <taxon>Cypriniformes</taxon>
        <taxon>Xenocyprididae</taxon>
        <taxon>Xenocypridinae</taxon>
        <taxon>Xenocypridinae incertae sedis</taxon>
        <taxon>Anabarilius</taxon>
    </lineage>
</organism>
<dbReference type="OrthoDB" id="245697at2759"/>
<name>A0A3N0YKD4_ANAGA</name>
<protein>
    <submittedName>
        <fullName evidence="9">FYVE, RhoGEF and PH domain-containing protein 6</fullName>
    </submittedName>
</protein>
<dbReference type="Pfam" id="PF01363">
    <property type="entry name" value="FYVE"/>
    <property type="match status" value="1"/>
</dbReference>
<dbReference type="PROSITE" id="PS50010">
    <property type="entry name" value="DH_2"/>
    <property type="match status" value="1"/>
</dbReference>
<dbReference type="Pfam" id="PF00621">
    <property type="entry name" value="RhoGEF"/>
    <property type="match status" value="1"/>
</dbReference>
<feature type="region of interest" description="Disordered" evidence="6">
    <location>
        <begin position="266"/>
        <end position="401"/>
    </location>
</feature>
<evidence type="ECO:0000256" key="2">
    <source>
        <dbReference type="ARBA" id="ARBA00022723"/>
    </source>
</evidence>
<feature type="region of interest" description="Disordered" evidence="6">
    <location>
        <begin position="13"/>
        <end position="39"/>
    </location>
</feature>
<dbReference type="SUPFAM" id="SSF50729">
    <property type="entry name" value="PH domain-like"/>
    <property type="match status" value="2"/>
</dbReference>
<dbReference type="InterPro" id="IPR001849">
    <property type="entry name" value="PH_domain"/>
</dbReference>
<dbReference type="Pfam" id="PF00169">
    <property type="entry name" value="PH"/>
    <property type="match status" value="1"/>
</dbReference>
<feature type="compositionally biased region" description="Polar residues" evidence="6">
    <location>
        <begin position="291"/>
        <end position="308"/>
    </location>
</feature>
<evidence type="ECO:0000256" key="6">
    <source>
        <dbReference type="SAM" id="MobiDB-lite"/>
    </source>
</evidence>
<dbReference type="GO" id="GO:0008270">
    <property type="term" value="F:zinc ion binding"/>
    <property type="evidence" value="ECO:0007669"/>
    <property type="project" value="UniProtKB-KW"/>
</dbReference>
<evidence type="ECO:0000259" key="7">
    <source>
        <dbReference type="PROSITE" id="PS50003"/>
    </source>
</evidence>
<evidence type="ECO:0000256" key="3">
    <source>
        <dbReference type="ARBA" id="ARBA00022771"/>
    </source>
</evidence>
<feature type="compositionally biased region" description="Low complexity" evidence="6">
    <location>
        <begin position="425"/>
        <end position="440"/>
    </location>
</feature>
<dbReference type="SMART" id="SM00064">
    <property type="entry name" value="FYVE"/>
    <property type="match status" value="1"/>
</dbReference>
<keyword evidence="2" id="KW-0479">Metal-binding</keyword>
<comment type="caution">
    <text evidence="9">The sequence shown here is derived from an EMBL/GenBank/DDBJ whole genome shotgun (WGS) entry which is preliminary data.</text>
</comment>
<dbReference type="AlphaFoldDB" id="A0A3N0YKD4"/>
<evidence type="ECO:0000256" key="5">
    <source>
        <dbReference type="ARBA" id="ARBA00023212"/>
    </source>
</evidence>
<feature type="region of interest" description="Disordered" evidence="6">
    <location>
        <begin position="731"/>
        <end position="752"/>
    </location>
</feature>
<dbReference type="CDD" id="cd00160">
    <property type="entry name" value="RhoGEF"/>
    <property type="match status" value="1"/>
</dbReference>
<feature type="region of interest" description="Disordered" evidence="6">
    <location>
        <begin position="101"/>
        <end position="134"/>
    </location>
</feature>
<dbReference type="SUPFAM" id="SSF48065">
    <property type="entry name" value="DBL homology domain (DH-domain)"/>
    <property type="match status" value="1"/>
</dbReference>
<dbReference type="GO" id="GO:0005737">
    <property type="term" value="C:cytoplasm"/>
    <property type="evidence" value="ECO:0007669"/>
    <property type="project" value="TreeGrafter"/>
</dbReference>
<dbReference type="InterPro" id="IPR000306">
    <property type="entry name" value="Znf_FYVE"/>
</dbReference>
<comment type="subcellular location">
    <subcellularLocation>
        <location evidence="1">Cytoplasm</location>
        <location evidence="1">Cytoskeleton</location>
    </subcellularLocation>
</comment>
<dbReference type="InterPro" id="IPR011993">
    <property type="entry name" value="PH-like_dom_sf"/>
</dbReference>
<evidence type="ECO:0000259" key="8">
    <source>
        <dbReference type="PROSITE" id="PS50010"/>
    </source>
</evidence>
<sequence>MLCVYQHTSPDVKSKVKPDVAPKPIYKPSPPFDSKHLTSEEGHQPILQQKSDITKNAGVLNFRNGMHTGNIKPEWDYIIPICVCNDRNCADCSPKENNQNVNQHGNSLDPCKTGNAKSPKKSLSKPPPRTPEEEQHLVTPILSKCISGHISSNNNHFHPTEKPQRTFQIQNKEPLKAHQSGSVMQMTKKHQKNIVSSVNSSVDSGQTPESVKCQQSGSSVQCSPSPTKPLKNAPPVALPRKKKMAQPNVIHQESAGLTKTEFTVLPVDANNPDPLQRESPNAVRHSRENKGSQVIRNFKGTQCNSQGTPAPVPHRRIPKLQQNKTQEIGVQGTEKKVQNLDVPPEVSSNTRLKKSSQKPQPDDHKHDNIGSTEPSADRLPKKTLSFKSPQRNDGHIDATIPEGHPLLAFEGQIDNQNQASAVPNKKTGLTLKPKTKSLSSADIHKPDGLKKISRRPDGQRHDNIGSTEPSADRLPKKTFKSPLRNDCHIDTTNPEGHPLLAFEGQIDNQNQASAVPNKKTGLTLKPKTKSLSSADIHKPDGLKKISRRPDGQRHDNIGSTEPSADRLPKKTFKSPLRNDGHIDTTNPEGHPPLAFEGQIANQNQASDVPNKKTGLTLKPKSKSFSSADMRKPDGLKKTSFLRIMDLDPVKKVPKLSVKSGQALDLTPVINEQSVDTEESQNEICSHELASLHSGHLDGNILGVEQSVDEDLAKHLENSGESIHAYEDIPEYENLPPFSTSKAQDANDDQNQSTMYEDDDIYEIPDVFPEHWADTKNQQFLKRNVLEEAQELKEMHSKEVECSSEEEDNTINREKQTEAKKTNVEHIVNEILSSEKIFVQVLKLLHVDFREAVLKASCQAGKAVIDERVVNQILCSLPQLYELNCDLLKELEERVAHWNKHCGVADIFVKKGPYLKMYSTYICEFDKNVALLEEHCRKNPAFAKAVREFESNPCCANLAVKHYMLKPIQRIPQYQLLLTAALVIVKEVANHANEFVRQEDNSQKLYEVQCRLIGNHVLVQPGRVLLKEGILMKLSRKGMQPRMFFLVSKPSQEGYQNELNIESVKRSFILSASSAACRDEWLQAISTTIDDYTKKETTFTTVRNPEMTTQDVVDTGDQLGNKAPIWIPDSRATMCMICTCEFTLTYRRHHCRACGKVSANTDGSSMSGYLERTKATRKQWKRFWFVIMNKVLYTYAASEDVAALESQPLLGFSLQTEKPESSLHFKLYHKNTLYYIFRASDWQICERWIEAIQEATVL</sequence>
<evidence type="ECO:0000313" key="10">
    <source>
        <dbReference type="Proteomes" id="UP000281406"/>
    </source>
</evidence>
<dbReference type="GO" id="GO:0005856">
    <property type="term" value="C:cytoskeleton"/>
    <property type="evidence" value="ECO:0007669"/>
    <property type="project" value="UniProtKB-SubCell"/>
</dbReference>
<gene>
    <name evidence="9" type="ORF">DPX16_7457</name>
</gene>
<dbReference type="PROSITE" id="PS50003">
    <property type="entry name" value="PH_DOMAIN"/>
    <property type="match status" value="1"/>
</dbReference>
<keyword evidence="3" id="KW-0863">Zinc-finger</keyword>
<dbReference type="SMART" id="SM00233">
    <property type="entry name" value="PH"/>
    <property type="match status" value="2"/>
</dbReference>
<keyword evidence="10" id="KW-1185">Reference proteome</keyword>
<dbReference type="SUPFAM" id="SSF57903">
    <property type="entry name" value="FYVE/PHD zinc finger"/>
    <property type="match status" value="1"/>
</dbReference>
<accession>A0A3N0YKD4</accession>
<feature type="compositionally biased region" description="Low complexity" evidence="6">
    <location>
        <begin position="195"/>
        <end position="204"/>
    </location>
</feature>
<feature type="compositionally biased region" description="Low complexity" evidence="6">
    <location>
        <begin position="518"/>
        <end position="533"/>
    </location>
</feature>
<dbReference type="PANTHER" id="PTHR12673">
    <property type="entry name" value="FACIOGENITAL DYSPLASIA PROTEIN"/>
    <property type="match status" value="1"/>
</dbReference>